<keyword evidence="1 4" id="KW-0378">Hydrolase</keyword>
<accession>A0A951PQ67</accession>
<dbReference type="PANTHER" id="PTHR48081">
    <property type="entry name" value="AB HYDROLASE SUPERFAMILY PROTEIN C4A8.06C"/>
    <property type="match status" value="1"/>
</dbReference>
<dbReference type="InterPro" id="IPR029058">
    <property type="entry name" value="AB_hydrolase_fold"/>
</dbReference>
<dbReference type="Proteomes" id="UP000753908">
    <property type="component" value="Unassembled WGS sequence"/>
</dbReference>
<feature type="transmembrane region" description="Helical" evidence="2">
    <location>
        <begin position="46"/>
        <end position="64"/>
    </location>
</feature>
<evidence type="ECO:0000313" key="4">
    <source>
        <dbReference type="EMBL" id="MBW4547792.1"/>
    </source>
</evidence>
<keyword evidence="2" id="KW-1133">Transmembrane helix</keyword>
<dbReference type="InterPro" id="IPR049492">
    <property type="entry name" value="BD-FAE-like_dom"/>
</dbReference>
<evidence type="ECO:0000256" key="2">
    <source>
        <dbReference type="SAM" id="Phobius"/>
    </source>
</evidence>
<evidence type="ECO:0000259" key="3">
    <source>
        <dbReference type="Pfam" id="PF20434"/>
    </source>
</evidence>
<name>A0A951PQ67_9CYAN</name>
<evidence type="ECO:0000256" key="1">
    <source>
        <dbReference type="ARBA" id="ARBA00022801"/>
    </source>
</evidence>
<dbReference type="EMBL" id="JAHHIF010000048">
    <property type="protein sequence ID" value="MBW4547792.1"/>
    <property type="molecule type" value="Genomic_DNA"/>
</dbReference>
<protein>
    <submittedName>
        <fullName evidence="4">Alpha/beta hydrolase</fullName>
    </submittedName>
</protein>
<feature type="transmembrane region" description="Helical" evidence="2">
    <location>
        <begin position="76"/>
        <end position="95"/>
    </location>
</feature>
<keyword evidence="2" id="KW-0812">Transmembrane</keyword>
<dbReference type="InterPro" id="IPR050300">
    <property type="entry name" value="GDXG_lipolytic_enzyme"/>
</dbReference>
<reference evidence="4" key="2">
    <citation type="journal article" date="2022" name="Microbiol. Resour. Announc.">
        <title>Metagenome Sequencing to Explore Phylogenomics of Terrestrial Cyanobacteria.</title>
        <authorList>
            <person name="Ward R.D."/>
            <person name="Stajich J.E."/>
            <person name="Johansen J.R."/>
            <person name="Huntemann M."/>
            <person name="Clum A."/>
            <person name="Foster B."/>
            <person name="Foster B."/>
            <person name="Roux S."/>
            <person name="Palaniappan K."/>
            <person name="Varghese N."/>
            <person name="Mukherjee S."/>
            <person name="Reddy T.B.K."/>
            <person name="Daum C."/>
            <person name="Copeland A."/>
            <person name="Chen I.A."/>
            <person name="Ivanova N.N."/>
            <person name="Kyrpides N.C."/>
            <person name="Shapiro N."/>
            <person name="Eloe-Fadrosh E.A."/>
            <person name="Pietrasiak N."/>
        </authorList>
    </citation>
    <scope>NUCLEOTIDE SEQUENCE</scope>
    <source>
        <strain evidence="4">CPER-KK1</strain>
    </source>
</reference>
<gene>
    <name evidence="4" type="ORF">KME25_25605</name>
</gene>
<comment type="caution">
    <text evidence="4">The sequence shown here is derived from an EMBL/GenBank/DDBJ whole genome shotgun (WGS) entry which is preliminary data.</text>
</comment>
<organism evidence="4 5">
    <name type="scientific">Symplocastrum torsivum CPER-KK1</name>
    <dbReference type="NCBI Taxonomy" id="450513"/>
    <lineage>
        <taxon>Bacteria</taxon>
        <taxon>Bacillati</taxon>
        <taxon>Cyanobacteriota</taxon>
        <taxon>Cyanophyceae</taxon>
        <taxon>Oscillatoriophycideae</taxon>
        <taxon>Oscillatoriales</taxon>
        <taxon>Microcoleaceae</taxon>
        <taxon>Symplocastrum</taxon>
    </lineage>
</organism>
<sequence>MSHPIRRLFNSLALLLCSVGLFLSAWIVIPAPTRRLLPLGVGAPEVSPWLLVLNAIAFATVLVVSSRVKRQRRWLYRLGLFATLLGLFWSALPLLQLPATAQRMAAAMVEGLGADYMAKIPSEVQQMRSPKLPRQMRSQPFVLTEVFTGIKLGEVRYTPNIQFAAPDNVPLSLDIYQPPKPGLYPALVVIYGGSWQNGDPTQNASFNRYMAERGYTVFAIDYRHAPRYQFPAQLEDVQAALTFIYQNAAKYEANPKRIALLGRSAGGHLAMLAAYQPDALPIRAVVSYYGPFNLTSGYKDPPYPDPLNVRAVLEAFLGGTPDELPEEYAKASPASYVTRPLPPTLLVHGSRDNIVEVRFARNMYNRLGATGTTRVLLEIPWAEHAFDAIFNGLSNQLALYYTERFLHWALK</sequence>
<dbReference type="Gene3D" id="3.40.50.1820">
    <property type="entry name" value="alpha/beta hydrolase"/>
    <property type="match status" value="1"/>
</dbReference>
<dbReference type="AlphaFoldDB" id="A0A951PQ67"/>
<evidence type="ECO:0000313" key="5">
    <source>
        <dbReference type="Proteomes" id="UP000753908"/>
    </source>
</evidence>
<dbReference type="Pfam" id="PF20434">
    <property type="entry name" value="BD-FAE"/>
    <property type="match status" value="1"/>
</dbReference>
<dbReference type="SUPFAM" id="SSF53474">
    <property type="entry name" value="alpha/beta-Hydrolases"/>
    <property type="match status" value="1"/>
</dbReference>
<reference evidence="4" key="1">
    <citation type="submission" date="2021-05" db="EMBL/GenBank/DDBJ databases">
        <authorList>
            <person name="Pietrasiak N."/>
            <person name="Ward R."/>
            <person name="Stajich J.E."/>
            <person name="Kurbessoian T."/>
        </authorList>
    </citation>
    <scope>NUCLEOTIDE SEQUENCE</scope>
    <source>
        <strain evidence="4">CPER-KK1</strain>
    </source>
</reference>
<keyword evidence="2" id="KW-0472">Membrane</keyword>
<proteinExistence type="predicted"/>
<dbReference type="GO" id="GO:0016787">
    <property type="term" value="F:hydrolase activity"/>
    <property type="evidence" value="ECO:0007669"/>
    <property type="project" value="UniProtKB-KW"/>
</dbReference>
<feature type="domain" description="BD-FAE-like" evidence="3">
    <location>
        <begin position="173"/>
        <end position="367"/>
    </location>
</feature>